<keyword evidence="3" id="KW-1185">Reference proteome</keyword>
<sequence>MTQPLLQAADLRGAARLTTEAVAGLTSLVEAMHARIASPWQPGPDGGARDRAGGVAGLVYTTVRGVTHLVGGSAEALFGWLAPALAATDAHQAPRPEREAILAALNGVLGDHLAATDNPLAIDMAFRLAGRPLPLDRYALRSRVAGATPRVVVLLHGLCMNDLQWQRDGHDHGEALARDAGYTPVYLRYNSGLSVSTNGRILAQLLERLYDVWPMPIERLVLMGHSMGGLVARSAIHHGALMQRGNMRWPARVNDLVCLGTPHLGAPLERAGHGVDMLLSAAPYASPLARLGKVRSAGINDLRLGNILSAPSGDDGTYRCEQVRLPDSARCYAIAGCLGTAAGSLKSRVLGDGLVPVASALGQHADADRHLDFAPEHQAVVYETGHLELLSSAEVYGQLRRWLG</sequence>
<dbReference type="Proteomes" id="UP001201463">
    <property type="component" value="Unassembled WGS sequence"/>
</dbReference>
<feature type="domain" description="GPI inositol-deacylase PGAP1-like alpha/beta" evidence="1">
    <location>
        <begin position="150"/>
        <end position="274"/>
    </location>
</feature>
<dbReference type="PANTHER" id="PTHR37946">
    <property type="entry name" value="SLL1969 PROTEIN"/>
    <property type="match status" value="1"/>
</dbReference>
<proteinExistence type="predicted"/>
<protein>
    <submittedName>
        <fullName evidence="2">GPI inositol-deacylase</fullName>
    </submittedName>
</protein>
<dbReference type="InterPro" id="IPR012908">
    <property type="entry name" value="PGAP1-ab_dom-like"/>
</dbReference>
<organism evidence="2 3">
    <name type="scientific">Pelomonas caseinilytica</name>
    <dbReference type="NCBI Taxonomy" id="2906763"/>
    <lineage>
        <taxon>Bacteria</taxon>
        <taxon>Pseudomonadati</taxon>
        <taxon>Pseudomonadota</taxon>
        <taxon>Betaproteobacteria</taxon>
        <taxon>Burkholderiales</taxon>
        <taxon>Sphaerotilaceae</taxon>
        <taxon>Roseateles</taxon>
    </lineage>
</organism>
<dbReference type="SUPFAM" id="SSF53474">
    <property type="entry name" value="alpha/beta-Hydrolases"/>
    <property type="match status" value="1"/>
</dbReference>
<accession>A0ABS8XJ17</accession>
<dbReference type="Pfam" id="PF07819">
    <property type="entry name" value="PGAP1"/>
    <property type="match status" value="1"/>
</dbReference>
<evidence type="ECO:0000313" key="2">
    <source>
        <dbReference type="EMBL" id="MCE4538917.1"/>
    </source>
</evidence>
<dbReference type="EMBL" id="JAJTWT010000006">
    <property type="protein sequence ID" value="MCE4538917.1"/>
    <property type="molecule type" value="Genomic_DNA"/>
</dbReference>
<comment type="caution">
    <text evidence="2">The sequence shown here is derived from an EMBL/GenBank/DDBJ whole genome shotgun (WGS) entry which is preliminary data.</text>
</comment>
<dbReference type="InterPro" id="IPR029058">
    <property type="entry name" value="AB_hydrolase_fold"/>
</dbReference>
<dbReference type="Gene3D" id="3.40.50.1820">
    <property type="entry name" value="alpha/beta hydrolase"/>
    <property type="match status" value="1"/>
</dbReference>
<dbReference type="PANTHER" id="PTHR37946:SF1">
    <property type="entry name" value="SLL1969 PROTEIN"/>
    <property type="match status" value="1"/>
</dbReference>
<evidence type="ECO:0000313" key="3">
    <source>
        <dbReference type="Proteomes" id="UP001201463"/>
    </source>
</evidence>
<reference evidence="2 3" key="1">
    <citation type="submission" date="2021-12" db="EMBL/GenBank/DDBJ databases">
        <title>Genome seq of p7.</title>
        <authorList>
            <person name="Seo T."/>
        </authorList>
    </citation>
    <scope>NUCLEOTIDE SEQUENCE [LARGE SCALE GENOMIC DNA]</scope>
    <source>
        <strain evidence="2 3">P7</strain>
    </source>
</reference>
<gene>
    <name evidence="2" type="ORF">LXT12_16815</name>
</gene>
<name>A0ABS8XJ17_9BURK</name>
<evidence type="ECO:0000259" key="1">
    <source>
        <dbReference type="Pfam" id="PF07819"/>
    </source>
</evidence>
<dbReference type="RefSeq" id="WP_233393435.1">
    <property type="nucleotide sequence ID" value="NZ_JAJTWT010000006.1"/>
</dbReference>